<accession>A0A1M4YZ18</accession>
<dbReference type="GO" id="GO:0031419">
    <property type="term" value="F:cobalamin binding"/>
    <property type="evidence" value="ECO:0007669"/>
    <property type="project" value="InterPro"/>
</dbReference>
<dbReference type="PROSITE" id="PS51337">
    <property type="entry name" value="B12_BINDING_NTER"/>
    <property type="match status" value="1"/>
</dbReference>
<dbReference type="InterPro" id="IPR050554">
    <property type="entry name" value="Met_Synthase/Corrinoid"/>
</dbReference>
<dbReference type="Gene3D" id="3.40.50.280">
    <property type="entry name" value="Cobalamin-binding domain"/>
    <property type="match status" value="1"/>
</dbReference>
<proteinExistence type="predicted"/>
<sequence length="216" mass="23166">MCDFDFQPIIDVIVDGEGDDAAELVQEALDAGIPAADIIDKALVVGMQMVSDKYDQKEYFVPDLAASADAMTEALDILKPLLEQKDGEDKGTVVIGVVKECSQEIGKNIVAAMLSGAGYKVYDLGTNVAPDTFISKVKEVNADILAMSNPMLQTTKYMKETAEKLEAEGLRGKVKITIGGASTNPETAAQVLADAWSKNGNECIRVCNRLMDDLQA</sequence>
<dbReference type="EMBL" id="FQVI01000013">
    <property type="protein sequence ID" value="SHF10980.1"/>
    <property type="molecule type" value="Genomic_DNA"/>
</dbReference>
<evidence type="ECO:0000259" key="3">
    <source>
        <dbReference type="PROSITE" id="PS51332"/>
    </source>
</evidence>
<dbReference type="SMART" id="SM01018">
    <property type="entry name" value="B12-binding_2"/>
    <property type="match status" value="1"/>
</dbReference>
<dbReference type="InterPro" id="IPR003759">
    <property type="entry name" value="Cbl-bd_cap"/>
</dbReference>
<dbReference type="GO" id="GO:0032259">
    <property type="term" value="P:methylation"/>
    <property type="evidence" value="ECO:0007669"/>
    <property type="project" value="UniProtKB-KW"/>
</dbReference>
<dbReference type="GO" id="GO:0050667">
    <property type="term" value="P:homocysteine metabolic process"/>
    <property type="evidence" value="ECO:0007669"/>
    <property type="project" value="TreeGrafter"/>
</dbReference>
<feature type="domain" description="B12-binding N-terminal" evidence="4">
    <location>
        <begin position="1"/>
        <end position="90"/>
    </location>
</feature>
<dbReference type="SUPFAM" id="SSF47644">
    <property type="entry name" value="Methionine synthase domain"/>
    <property type="match status" value="1"/>
</dbReference>
<dbReference type="PANTHER" id="PTHR45833:SF1">
    <property type="entry name" value="METHIONINE SYNTHASE"/>
    <property type="match status" value="1"/>
</dbReference>
<keyword evidence="6" id="KW-1185">Reference proteome</keyword>
<dbReference type="Pfam" id="PF02310">
    <property type="entry name" value="B12-binding"/>
    <property type="match status" value="1"/>
</dbReference>
<evidence type="ECO:0000313" key="6">
    <source>
        <dbReference type="Proteomes" id="UP000184245"/>
    </source>
</evidence>
<dbReference type="RefSeq" id="WP_072852331.1">
    <property type="nucleotide sequence ID" value="NZ_FQVI01000013.1"/>
</dbReference>
<keyword evidence="2" id="KW-0170">Cobalt</keyword>
<evidence type="ECO:0000259" key="4">
    <source>
        <dbReference type="PROSITE" id="PS51337"/>
    </source>
</evidence>
<organism evidence="5 6">
    <name type="scientific">Lactonifactor longoviformis DSM 17459</name>
    <dbReference type="NCBI Taxonomy" id="1122155"/>
    <lineage>
        <taxon>Bacteria</taxon>
        <taxon>Bacillati</taxon>
        <taxon>Bacillota</taxon>
        <taxon>Clostridia</taxon>
        <taxon>Eubacteriales</taxon>
        <taxon>Clostridiaceae</taxon>
        <taxon>Lactonifactor</taxon>
    </lineage>
</organism>
<evidence type="ECO:0000256" key="2">
    <source>
        <dbReference type="ARBA" id="ARBA00023285"/>
    </source>
</evidence>
<dbReference type="GO" id="GO:0005829">
    <property type="term" value="C:cytosol"/>
    <property type="evidence" value="ECO:0007669"/>
    <property type="project" value="TreeGrafter"/>
</dbReference>
<dbReference type="OrthoDB" id="1893406at2"/>
<dbReference type="GO" id="GO:0046653">
    <property type="term" value="P:tetrahydrofolate metabolic process"/>
    <property type="evidence" value="ECO:0007669"/>
    <property type="project" value="TreeGrafter"/>
</dbReference>
<dbReference type="PANTHER" id="PTHR45833">
    <property type="entry name" value="METHIONINE SYNTHASE"/>
    <property type="match status" value="1"/>
</dbReference>
<dbReference type="Pfam" id="PF02607">
    <property type="entry name" value="B12-binding_2"/>
    <property type="match status" value="1"/>
</dbReference>
<protein>
    <submittedName>
        <fullName evidence="5">5-methyltetrahydrofolate--homocysteine methyltransferase</fullName>
    </submittedName>
</protein>
<keyword evidence="5" id="KW-0489">Methyltransferase</keyword>
<dbReference type="InterPro" id="IPR036724">
    <property type="entry name" value="Cobalamin-bd_sf"/>
</dbReference>
<evidence type="ECO:0000313" key="5">
    <source>
        <dbReference type="EMBL" id="SHF10980.1"/>
    </source>
</evidence>
<reference evidence="5 6" key="1">
    <citation type="submission" date="2016-11" db="EMBL/GenBank/DDBJ databases">
        <authorList>
            <person name="Jaros S."/>
            <person name="Januszkiewicz K."/>
            <person name="Wedrychowicz H."/>
        </authorList>
    </citation>
    <scope>NUCLEOTIDE SEQUENCE [LARGE SCALE GENOMIC DNA]</scope>
    <source>
        <strain evidence="5 6">DSM 17459</strain>
    </source>
</reference>
<dbReference type="PROSITE" id="PS51332">
    <property type="entry name" value="B12_BINDING"/>
    <property type="match status" value="1"/>
</dbReference>
<evidence type="ECO:0000256" key="1">
    <source>
        <dbReference type="ARBA" id="ARBA00022723"/>
    </source>
</evidence>
<dbReference type="InterPro" id="IPR036594">
    <property type="entry name" value="Meth_synthase_dom"/>
</dbReference>
<dbReference type="InterPro" id="IPR006158">
    <property type="entry name" value="Cobalamin-bd"/>
</dbReference>
<dbReference type="SUPFAM" id="SSF52242">
    <property type="entry name" value="Cobalamin (vitamin B12)-binding domain"/>
    <property type="match status" value="1"/>
</dbReference>
<keyword evidence="1" id="KW-0479">Metal-binding</keyword>
<keyword evidence="5" id="KW-0808">Transferase</keyword>
<dbReference type="AlphaFoldDB" id="A0A1M4YZ18"/>
<dbReference type="GO" id="GO:0008705">
    <property type="term" value="F:methionine synthase activity"/>
    <property type="evidence" value="ECO:0007669"/>
    <property type="project" value="TreeGrafter"/>
</dbReference>
<name>A0A1M4YZ18_9CLOT</name>
<dbReference type="Proteomes" id="UP000184245">
    <property type="component" value="Unassembled WGS sequence"/>
</dbReference>
<gene>
    <name evidence="5" type="ORF">SAMN02745158_02554</name>
</gene>
<dbReference type="STRING" id="1122155.SAMN02745158_02554"/>
<dbReference type="GO" id="GO:0046872">
    <property type="term" value="F:metal ion binding"/>
    <property type="evidence" value="ECO:0007669"/>
    <property type="project" value="UniProtKB-KW"/>
</dbReference>
<dbReference type="Gene3D" id="1.10.1240.10">
    <property type="entry name" value="Methionine synthase domain"/>
    <property type="match status" value="1"/>
</dbReference>
<feature type="domain" description="B12-binding" evidence="3">
    <location>
        <begin position="90"/>
        <end position="216"/>
    </location>
</feature>